<evidence type="ECO:0000256" key="1">
    <source>
        <dbReference type="ARBA" id="ARBA00007137"/>
    </source>
</evidence>
<accession>A0A5K7YTU6</accession>
<protein>
    <recommendedName>
        <fullName evidence="4">Methyltransferase</fullName>
        <ecNumber evidence="4">2.1.1.-</ecNumber>
    </recommendedName>
</protein>
<reference evidence="5 6" key="1">
    <citation type="submission" date="2019-11" db="EMBL/GenBank/DDBJ databases">
        <title>Comparative genomics of hydrocarbon-degrading Desulfosarcina strains.</title>
        <authorList>
            <person name="Watanabe M."/>
            <person name="Kojima H."/>
            <person name="Fukui M."/>
        </authorList>
    </citation>
    <scope>NUCLEOTIDE SEQUENCE [LARGE SCALE GENOMIC DNA]</scope>
    <source>
        <strain evidence="5 6">PL12</strain>
    </source>
</reference>
<organism evidence="5 6">
    <name type="scientific">Desulfosarcina alkanivorans</name>
    <dbReference type="NCBI Taxonomy" id="571177"/>
    <lineage>
        <taxon>Bacteria</taxon>
        <taxon>Pseudomonadati</taxon>
        <taxon>Thermodesulfobacteriota</taxon>
        <taxon>Desulfobacteria</taxon>
        <taxon>Desulfobacterales</taxon>
        <taxon>Desulfosarcinaceae</taxon>
        <taxon>Desulfosarcina</taxon>
    </lineage>
</organism>
<dbReference type="AlphaFoldDB" id="A0A5K7YTU6"/>
<evidence type="ECO:0000256" key="2">
    <source>
        <dbReference type="ARBA" id="ARBA00022603"/>
    </source>
</evidence>
<evidence type="ECO:0000313" key="6">
    <source>
        <dbReference type="Proteomes" id="UP000427906"/>
    </source>
</evidence>
<dbReference type="KEGG" id="dalk:DSCA_57550"/>
<evidence type="ECO:0000256" key="3">
    <source>
        <dbReference type="ARBA" id="ARBA00022679"/>
    </source>
</evidence>
<dbReference type="Proteomes" id="UP000427906">
    <property type="component" value="Chromosome"/>
</dbReference>
<dbReference type="GO" id="GO:0008168">
    <property type="term" value="F:methyltransferase activity"/>
    <property type="evidence" value="ECO:0007669"/>
    <property type="project" value="UniProtKB-KW"/>
</dbReference>
<dbReference type="OrthoDB" id="9815793at2"/>
<dbReference type="InterPro" id="IPR038601">
    <property type="entry name" value="MttB-like_sf"/>
</dbReference>
<keyword evidence="2 5" id="KW-0489">Methyltransferase</keyword>
<keyword evidence="6" id="KW-1185">Reference proteome</keyword>
<comment type="similarity">
    <text evidence="1 4">Belongs to the trimethylamine methyltransferase family.</text>
</comment>
<evidence type="ECO:0000256" key="4">
    <source>
        <dbReference type="PIRNR" id="PIRNR037567"/>
    </source>
</evidence>
<dbReference type="InterPro" id="IPR010426">
    <property type="entry name" value="MTTB_MeTrfase"/>
</dbReference>
<keyword evidence="3 4" id="KW-0808">Transferase</keyword>
<gene>
    <name evidence="5" type="ORF">DSCA_57550</name>
</gene>
<dbReference type="EMBL" id="AP021874">
    <property type="protein sequence ID" value="BBO71825.1"/>
    <property type="molecule type" value="Genomic_DNA"/>
</dbReference>
<dbReference type="GO" id="GO:0015948">
    <property type="term" value="P:methanogenesis"/>
    <property type="evidence" value="ECO:0007669"/>
    <property type="project" value="UniProtKB-UniRule"/>
</dbReference>
<dbReference type="PIRSF" id="PIRSF037567">
    <property type="entry name" value="MTTB_MeTrfase"/>
    <property type="match status" value="1"/>
</dbReference>
<sequence length="473" mass="51813">MQRFEYFSDQDVQKIHAATLQVLETVGVDFGYQPAVDVFKKAGCKVDGKRVFFSPEMVMDQVAKAPSEYTLQARNPERNVTIGGDHIAYIPCYGPPFVHDLDRGRRESTMEDYTNFVKLAFASRSMDITGGMMAEPNDIPHARRNAEMIYASMRYSDKPFMGGAIGAEAARETIEMAAILFGCSEAALAEKMPMISILCTLTPLAYDDRMLGAIMEYARAGMPQLISSLSIAGATTPVTMEGTLVVQNAEVLAGIVLTQLVREGTPVVFSGSSSAAAMRYGTLSVGAPEMAVNTAATAQLARFYGIPSRGGGAITDSKLPDAQAGMESMMSQLMATLSGIHFVLHSAGILEGYMAASYEKFIIDDEICGMCKRIKRGETADPAKLALDVIAQVGPGGEYLTNMHTFQNFRQEFYAPIMEQKEAYAGWKEKGGESIEKAANRKWKEILDKYEEPAMPDDSLRELEKYMEKKYGN</sequence>
<dbReference type="Pfam" id="PF06253">
    <property type="entry name" value="MTTB"/>
    <property type="match status" value="1"/>
</dbReference>
<dbReference type="GO" id="GO:0032259">
    <property type="term" value="P:methylation"/>
    <property type="evidence" value="ECO:0007669"/>
    <property type="project" value="UniProtKB-KW"/>
</dbReference>
<evidence type="ECO:0000313" key="5">
    <source>
        <dbReference type="EMBL" id="BBO71825.1"/>
    </source>
</evidence>
<dbReference type="RefSeq" id="WP_155319605.1">
    <property type="nucleotide sequence ID" value="NZ_AP021874.1"/>
</dbReference>
<name>A0A5K7YTU6_9BACT</name>
<dbReference type="Gene3D" id="3.20.20.480">
    <property type="entry name" value="Trimethylamine methyltransferase-like"/>
    <property type="match status" value="1"/>
</dbReference>
<proteinExistence type="inferred from homology"/>
<dbReference type="EC" id="2.1.1.-" evidence="4"/>